<accession>A0A517Y6V2</accession>
<keyword evidence="1" id="KW-1133">Transmembrane helix</keyword>
<dbReference type="EMBL" id="CP036274">
    <property type="protein sequence ID" value="QDU25967.1"/>
    <property type="molecule type" value="Genomic_DNA"/>
</dbReference>
<dbReference type="KEGG" id="aagg:ETAA8_10390"/>
<proteinExistence type="predicted"/>
<keyword evidence="3" id="KW-1185">Reference proteome</keyword>
<organism evidence="2 3">
    <name type="scientific">Anatilimnocola aggregata</name>
    <dbReference type="NCBI Taxonomy" id="2528021"/>
    <lineage>
        <taxon>Bacteria</taxon>
        <taxon>Pseudomonadati</taxon>
        <taxon>Planctomycetota</taxon>
        <taxon>Planctomycetia</taxon>
        <taxon>Pirellulales</taxon>
        <taxon>Pirellulaceae</taxon>
        <taxon>Anatilimnocola</taxon>
    </lineage>
</organism>
<dbReference type="AlphaFoldDB" id="A0A517Y6V2"/>
<dbReference type="RefSeq" id="WP_145085769.1">
    <property type="nucleotide sequence ID" value="NZ_CP036274.1"/>
</dbReference>
<reference evidence="2 3" key="1">
    <citation type="submission" date="2019-02" db="EMBL/GenBank/DDBJ databases">
        <title>Deep-cultivation of Planctomycetes and their phenomic and genomic characterization uncovers novel biology.</title>
        <authorList>
            <person name="Wiegand S."/>
            <person name="Jogler M."/>
            <person name="Boedeker C."/>
            <person name="Pinto D."/>
            <person name="Vollmers J."/>
            <person name="Rivas-Marin E."/>
            <person name="Kohn T."/>
            <person name="Peeters S.H."/>
            <person name="Heuer A."/>
            <person name="Rast P."/>
            <person name="Oberbeckmann S."/>
            <person name="Bunk B."/>
            <person name="Jeske O."/>
            <person name="Meyerdierks A."/>
            <person name="Storesund J.E."/>
            <person name="Kallscheuer N."/>
            <person name="Luecker S."/>
            <person name="Lage O.M."/>
            <person name="Pohl T."/>
            <person name="Merkel B.J."/>
            <person name="Hornburger P."/>
            <person name="Mueller R.-W."/>
            <person name="Bruemmer F."/>
            <person name="Labrenz M."/>
            <person name="Spormann A.M."/>
            <person name="Op den Camp H."/>
            <person name="Overmann J."/>
            <person name="Amann R."/>
            <person name="Jetten M.S.M."/>
            <person name="Mascher T."/>
            <person name="Medema M.H."/>
            <person name="Devos D.P."/>
            <person name="Kaster A.-K."/>
            <person name="Ovreas L."/>
            <person name="Rohde M."/>
            <person name="Galperin M.Y."/>
            <person name="Jogler C."/>
        </authorList>
    </citation>
    <scope>NUCLEOTIDE SEQUENCE [LARGE SCALE GENOMIC DNA]</scope>
    <source>
        <strain evidence="2 3">ETA_A8</strain>
    </source>
</reference>
<dbReference type="Proteomes" id="UP000315017">
    <property type="component" value="Chromosome"/>
</dbReference>
<keyword evidence="1" id="KW-0472">Membrane</keyword>
<sequence length="76" mass="8705">MPTTRSAAPIFAAVLLLLALYVGSYLALVVPRGRMNSTSRHDCHIYHYRVNSVKLAPRLFWPLEQADRKLRPDSWP</sequence>
<gene>
    <name evidence="2" type="ORF">ETAA8_10390</name>
</gene>
<evidence type="ECO:0000256" key="1">
    <source>
        <dbReference type="SAM" id="Phobius"/>
    </source>
</evidence>
<name>A0A517Y6V2_9BACT</name>
<protein>
    <submittedName>
        <fullName evidence="2">Uncharacterized protein</fullName>
    </submittedName>
</protein>
<feature type="transmembrane region" description="Helical" evidence="1">
    <location>
        <begin position="6"/>
        <end position="30"/>
    </location>
</feature>
<evidence type="ECO:0000313" key="2">
    <source>
        <dbReference type="EMBL" id="QDU25967.1"/>
    </source>
</evidence>
<evidence type="ECO:0000313" key="3">
    <source>
        <dbReference type="Proteomes" id="UP000315017"/>
    </source>
</evidence>
<keyword evidence="1" id="KW-0812">Transmembrane</keyword>